<dbReference type="InterPro" id="IPR050483">
    <property type="entry name" value="CoA-transferase_III_domain"/>
</dbReference>
<dbReference type="EMBL" id="UOEM01000099">
    <property type="protein sequence ID" value="VAW16847.1"/>
    <property type="molecule type" value="Genomic_DNA"/>
</dbReference>
<dbReference type="InterPro" id="IPR044855">
    <property type="entry name" value="CoA-Trfase_III_dom3_sf"/>
</dbReference>
<evidence type="ECO:0000256" key="1">
    <source>
        <dbReference type="ARBA" id="ARBA00022679"/>
    </source>
</evidence>
<gene>
    <name evidence="2" type="ORF">MNBD_ALPHA09-1843</name>
</gene>
<organism evidence="2">
    <name type="scientific">hydrothermal vent metagenome</name>
    <dbReference type="NCBI Taxonomy" id="652676"/>
    <lineage>
        <taxon>unclassified sequences</taxon>
        <taxon>metagenomes</taxon>
        <taxon>ecological metagenomes</taxon>
    </lineage>
</organism>
<dbReference type="InterPro" id="IPR003673">
    <property type="entry name" value="CoA-Trfase_fam_III"/>
</dbReference>
<reference evidence="2" key="1">
    <citation type="submission" date="2018-06" db="EMBL/GenBank/DDBJ databases">
        <authorList>
            <person name="Zhirakovskaya E."/>
        </authorList>
    </citation>
    <scope>NUCLEOTIDE SEQUENCE</scope>
</reference>
<dbReference type="Pfam" id="PF02515">
    <property type="entry name" value="CoA_transf_3"/>
    <property type="match status" value="1"/>
</dbReference>
<dbReference type="InterPro" id="IPR023606">
    <property type="entry name" value="CoA-Trfase_III_dom_1_sf"/>
</dbReference>
<dbReference type="PANTHER" id="PTHR48207">
    <property type="entry name" value="SUCCINATE--HYDROXYMETHYLGLUTARATE COA-TRANSFERASE"/>
    <property type="match status" value="1"/>
</dbReference>
<dbReference type="GO" id="GO:0008410">
    <property type="term" value="F:CoA-transferase activity"/>
    <property type="evidence" value="ECO:0007669"/>
    <property type="project" value="TreeGrafter"/>
</dbReference>
<protein>
    <submittedName>
        <fullName evidence="2">L-carnitine dehydratase/bile acid-inducible protein F</fullName>
    </submittedName>
</protein>
<evidence type="ECO:0000313" key="2">
    <source>
        <dbReference type="EMBL" id="VAW16847.1"/>
    </source>
</evidence>
<proteinExistence type="predicted"/>
<keyword evidence="1" id="KW-0808">Transferase</keyword>
<dbReference type="Gene3D" id="3.40.50.10540">
    <property type="entry name" value="Crotonobetainyl-coa:carnitine coa-transferase, domain 1"/>
    <property type="match status" value="1"/>
</dbReference>
<accession>A0A3B0TTT9</accession>
<dbReference type="SUPFAM" id="SSF89796">
    <property type="entry name" value="CoA-transferase family III (CaiB/BaiF)"/>
    <property type="match status" value="1"/>
</dbReference>
<dbReference type="AlphaFoldDB" id="A0A3B0TTT9"/>
<dbReference type="Gene3D" id="3.30.1540.10">
    <property type="entry name" value="formyl-coa transferase, domain 3"/>
    <property type="match status" value="1"/>
</dbReference>
<sequence length="396" mass="41872">MSGGPLAGVKVLELARILAGPWAGQVLADLGADVIKVERPGSGDDTRGWGPPFVEGSDGEALDAAYFHGCNRGKRSVEIDLASPEGQEAVRALVARSHVLIENFKTGGLAAYGLDYEAVRRINPALVYCSITGFGHTGPRADEAGYDFMIQGMSGLMDVTGEPDGEPQKVGVAVADLITGLYSVIGIQAALSHARATGEGQHIDMSLFDCQTAGLVNQAMNYLVSGTSPRRLGNAHPNIAPYETVSVADGHVIVAVGNDRQFKKLMEILGEPQLAGDRRYLTNAARVKNRAALHKTLAQLCGTWTRDNLLAALKLQNVPAGPINTVADALNDPQTVARGLKLDRDHRGAKGGTVPSVRTPIIMSATPLVYGRAAPRLGEHTDEVLSGLKPPKRETP</sequence>
<dbReference type="PANTHER" id="PTHR48207:SF3">
    <property type="entry name" value="SUCCINATE--HYDROXYMETHYLGLUTARATE COA-TRANSFERASE"/>
    <property type="match status" value="1"/>
</dbReference>
<name>A0A3B0TTT9_9ZZZZ</name>